<evidence type="ECO:0000256" key="4">
    <source>
        <dbReference type="ARBA" id="ARBA00022844"/>
    </source>
</evidence>
<dbReference type="Pfam" id="PF24833">
    <property type="entry name" value="Rhabdo_glycop_CD"/>
    <property type="match status" value="1"/>
</dbReference>
<dbReference type="GO" id="GO:0019031">
    <property type="term" value="C:viral envelope"/>
    <property type="evidence" value="ECO:0007669"/>
    <property type="project" value="UniProtKB-KW"/>
</dbReference>
<name>A0A0S2RRM1_9RHAB</name>
<sequence>MISDIRIIIKSVLIITYSGGLISAGQMLNIKLLFPISQNIEWHNVSTSNLICPDINFHKRVDSGLSFTVHRPKIGKDPSIAGTVCAAIELITTCTKGFFGGVDVMVSANPATITEESCRQEIASQARGDFRSSEYPQPVCSWMKTSTVKRTIVNLNSMDVHYDPYLDTLYSSLFLGGSCKGAVCPTIFENRIWIPHESLTEYCSSDHLIESKLIIYNTSESKTAFWSPEFRIVDEDNPCIMDFCGTKGLRFSSGEWVALSRQHVPKEAWVGEHFYHLKDCKKETTVNLVETNRDVTYMTETILEEFMNEQCEITIDKIREGSLVSRIELQTLYPRAPGFFPVYKYTPGSFAVGMAHYAWVSVQPSNTFPYVSIRTSLNKSVDYKYWTMDNRTNIIDGPNGLYILKGKLVYGLEEEQTFRRLLAQSSKHIFPITSETNNIKRGFTQLLSYKSYSFSDDSSLTDAVWHPFITSVGVSVLVIIVLIGSYIGVRKKIWHNLCIRNRESKRANADDNSEEEEDYFNP</sequence>
<evidence type="ECO:0000259" key="9">
    <source>
        <dbReference type="Pfam" id="PF00974"/>
    </source>
</evidence>
<protein>
    <submittedName>
        <fullName evidence="11">Putative glycoprotein</fullName>
    </submittedName>
</protein>
<dbReference type="GeneID" id="26373887"/>
<keyword evidence="7" id="KW-0472">Membrane</keyword>
<dbReference type="SUPFAM" id="SSF161008">
    <property type="entry name" value="Viral glycoprotein ectodomain-like"/>
    <property type="match status" value="1"/>
</dbReference>
<evidence type="ECO:0000256" key="7">
    <source>
        <dbReference type="ARBA" id="ARBA00023136"/>
    </source>
</evidence>
<evidence type="ECO:0000256" key="5">
    <source>
        <dbReference type="ARBA" id="ARBA00022879"/>
    </source>
</evidence>
<keyword evidence="8" id="KW-0325">Glycoprotein</keyword>
<dbReference type="Gene3D" id="2.30.29.130">
    <property type="match status" value="1"/>
</dbReference>
<evidence type="ECO:0000259" key="10">
    <source>
        <dbReference type="Pfam" id="PF24833"/>
    </source>
</evidence>
<keyword evidence="5" id="KW-0261">Viral envelope protein</keyword>
<proteinExistence type="predicted"/>
<evidence type="ECO:0000256" key="8">
    <source>
        <dbReference type="ARBA" id="ARBA00023180"/>
    </source>
</evidence>
<comment type="subcellular location">
    <subcellularLocation>
        <location evidence="1">Virion membrane</location>
        <topology evidence="1">Single-pass type I membrane protein</topology>
    </subcellularLocation>
</comment>
<feature type="domain" description="Spike glycoprotein G central" evidence="10">
    <location>
        <begin position="279"/>
        <end position="400"/>
    </location>
</feature>
<dbReference type="RefSeq" id="YP_009182185.1">
    <property type="nucleotide sequence ID" value="NC_028484.1"/>
</dbReference>
<keyword evidence="3" id="KW-0732">Signal</keyword>
<dbReference type="GO" id="GO:0055036">
    <property type="term" value="C:virion membrane"/>
    <property type="evidence" value="ECO:0007669"/>
    <property type="project" value="UniProtKB-SubCell"/>
</dbReference>
<dbReference type="InterPro" id="IPR001903">
    <property type="entry name" value="Rhabdo_glycop_FD"/>
</dbReference>
<dbReference type="EMBL" id="KU095840">
    <property type="protein sequence ID" value="ALP32034.1"/>
    <property type="molecule type" value="Genomic_RNA"/>
</dbReference>
<keyword evidence="6" id="KW-1133">Transmembrane helix</keyword>
<dbReference type="KEGG" id="vg:26373887"/>
<organism evidence="11 12">
    <name type="scientific">Tongilchon virus 1</name>
    <dbReference type="NCBI Taxonomy" id="1758878"/>
    <lineage>
        <taxon>Viruses</taxon>
        <taxon>Riboviria</taxon>
        <taxon>Orthornavirae</taxon>
        <taxon>Negarnaviricota</taxon>
        <taxon>Haploviricotina</taxon>
        <taxon>Monjiviricetes</taxon>
        <taxon>Mononegavirales</taxon>
        <taxon>Rhabdoviridae</taxon>
        <taxon>Alpharhabdovirinae</taxon>
        <taxon>Ohlsrhavirus</taxon>
        <taxon>Ohlsrhavirus tongilchon</taxon>
    </lineage>
</organism>
<evidence type="ECO:0000256" key="2">
    <source>
        <dbReference type="ARBA" id="ARBA00022692"/>
    </source>
</evidence>
<evidence type="ECO:0000256" key="1">
    <source>
        <dbReference type="ARBA" id="ARBA00004563"/>
    </source>
</evidence>
<feature type="domain" description="Spike glycoprotein fusion" evidence="9">
    <location>
        <begin position="81"/>
        <end position="179"/>
    </location>
</feature>
<keyword evidence="12" id="KW-1185">Reference proteome</keyword>
<evidence type="ECO:0000313" key="11">
    <source>
        <dbReference type="EMBL" id="ALP32034.1"/>
    </source>
</evidence>
<keyword evidence="4" id="KW-0946">Virion</keyword>
<dbReference type="Pfam" id="PF00974">
    <property type="entry name" value="Rhabdo_glycop_FD"/>
    <property type="match status" value="1"/>
</dbReference>
<dbReference type="InterPro" id="IPR055447">
    <property type="entry name" value="Rhabdo_glycop_CD"/>
</dbReference>
<reference evidence="11 12" key="1">
    <citation type="journal article" date="2016" name="Genome Announc.">
        <title>Genome Sequences of Five Arboviruses in Field-Captured Mosquitoes in a Unique Rural Environment of South Korea.</title>
        <authorList>
            <person name="Hang J."/>
            <person name="Klein T.A."/>
            <person name="Kim H.C."/>
            <person name="Yang Y."/>
            <person name="Jima D.D."/>
            <person name="Richardson J.H."/>
            <person name="Jarman R.G."/>
        </authorList>
    </citation>
    <scope>NUCLEOTIDE SEQUENCE [LARGE SCALE GENOMIC DNA]</scope>
    <source>
        <strain evidence="11 12">A12.2676/ROK/2012</strain>
    </source>
</reference>
<keyword evidence="2" id="KW-0812">Transmembrane</keyword>
<dbReference type="Proteomes" id="UP000201542">
    <property type="component" value="Segment"/>
</dbReference>
<dbReference type="OrthoDB" id="21147at10239"/>
<evidence type="ECO:0000256" key="3">
    <source>
        <dbReference type="ARBA" id="ARBA00022729"/>
    </source>
</evidence>
<accession>A0A0S2RRM1</accession>
<evidence type="ECO:0000256" key="6">
    <source>
        <dbReference type="ARBA" id="ARBA00022989"/>
    </source>
</evidence>
<evidence type="ECO:0000313" key="12">
    <source>
        <dbReference type="Proteomes" id="UP000201542"/>
    </source>
</evidence>